<keyword evidence="1" id="KW-1133">Transmembrane helix</keyword>
<reference evidence="3" key="2">
    <citation type="submission" date="2023-11" db="EMBL/GenBank/DDBJ databases">
        <title>MicrobeMod: A computational toolkit for identifying prokaryotic methylation and restriction-modification with nanopore sequencing.</title>
        <authorList>
            <person name="Crits-Christoph A."/>
            <person name="Kang S.C."/>
            <person name="Lee H."/>
            <person name="Ostrov N."/>
        </authorList>
    </citation>
    <scope>NUCLEOTIDE SEQUENCE</scope>
    <source>
        <strain evidence="3">ATCC 51242</strain>
    </source>
</reference>
<reference evidence="2 4" key="1">
    <citation type="submission" date="2014-03" db="EMBL/GenBank/DDBJ databases">
        <title>Complete genome sequence of the Radio-Resistant Rubrobacter radiotolerans RSPS-4.</title>
        <authorList>
            <person name="Egas C.C."/>
            <person name="Barroso C.C."/>
            <person name="Froufe H.J.C."/>
            <person name="Pacheco J.J."/>
            <person name="Albuquerque L.L."/>
            <person name="da Costa M.M.S."/>
        </authorList>
    </citation>
    <scope>NUCLEOTIDE SEQUENCE [LARGE SCALE GENOMIC DNA]</scope>
    <source>
        <strain evidence="2 4">RSPS-4</strain>
    </source>
</reference>
<gene>
    <name evidence="2" type="ORF">RradSPS_0156</name>
    <name evidence="3" type="ORF">SIL72_02295</name>
</gene>
<dbReference type="Proteomes" id="UP000025229">
    <property type="component" value="Chromosome"/>
</dbReference>
<proteinExistence type="predicted"/>
<dbReference type="KEGG" id="rrd:RradSPS_0156"/>
<dbReference type="OrthoDB" id="10019779at2"/>
<feature type="transmembrane region" description="Helical" evidence="1">
    <location>
        <begin position="114"/>
        <end position="133"/>
    </location>
</feature>
<keyword evidence="1" id="KW-0472">Membrane</keyword>
<sequence>MMQSSLAQALRLAGRVMLAGGLLFLAAILWLYFAPGLPVFADGAGATLFRVAGVLGVLLTGAGVLLLYPLIASEGGPEGNLWATLGAAVVVLALLAYIFVTIFPPAAEPSRTDLAASILAFWVRPVGFLLFAFSLVRADILFGRALLVFLVAAFELPVLPNLALGLAGTPASPEWPVLLFGLPEVQTGLLGALAWLLLGVSALELGREAGELVLPRNL</sequence>
<dbReference type="EMBL" id="CP007514">
    <property type="protein sequence ID" value="AHY45439.1"/>
    <property type="molecule type" value="Genomic_DNA"/>
</dbReference>
<feature type="transmembrane region" description="Helical" evidence="1">
    <location>
        <begin position="48"/>
        <end position="68"/>
    </location>
</feature>
<evidence type="ECO:0000313" key="2">
    <source>
        <dbReference type="EMBL" id="AHY45439.1"/>
    </source>
</evidence>
<dbReference type="HOGENOM" id="CLU_1266121_0_0_11"/>
<accession>A0A023X058</accession>
<keyword evidence="4" id="KW-1185">Reference proteome</keyword>
<feature type="transmembrane region" description="Helical" evidence="1">
    <location>
        <begin position="12"/>
        <end position="33"/>
    </location>
</feature>
<dbReference type="EMBL" id="JAWXXX010000001">
    <property type="protein sequence ID" value="MDX5892850.1"/>
    <property type="molecule type" value="Genomic_DNA"/>
</dbReference>
<dbReference type="RefSeq" id="WP_038680035.1">
    <property type="nucleotide sequence ID" value="NZ_CP007514.1"/>
</dbReference>
<evidence type="ECO:0000313" key="4">
    <source>
        <dbReference type="Proteomes" id="UP000025229"/>
    </source>
</evidence>
<feature type="transmembrane region" description="Helical" evidence="1">
    <location>
        <begin position="145"/>
        <end position="167"/>
    </location>
</feature>
<dbReference type="AlphaFoldDB" id="A0A023X058"/>
<protein>
    <submittedName>
        <fullName evidence="2">Uncharacterized protein</fullName>
    </submittedName>
</protein>
<organism evidence="2 4">
    <name type="scientific">Rubrobacter radiotolerans</name>
    <name type="common">Arthrobacter radiotolerans</name>
    <dbReference type="NCBI Taxonomy" id="42256"/>
    <lineage>
        <taxon>Bacteria</taxon>
        <taxon>Bacillati</taxon>
        <taxon>Actinomycetota</taxon>
        <taxon>Rubrobacteria</taxon>
        <taxon>Rubrobacterales</taxon>
        <taxon>Rubrobacteraceae</taxon>
        <taxon>Rubrobacter</taxon>
    </lineage>
</organism>
<evidence type="ECO:0000256" key="1">
    <source>
        <dbReference type="SAM" id="Phobius"/>
    </source>
</evidence>
<feature type="transmembrane region" description="Helical" evidence="1">
    <location>
        <begin position="187"/>
        <end position="206"/>
    </location>
</feature>
<name>A0A023X058_RUBRA</name>
<evidence type="ECO:0000313" key="3">
    <source>
        <dbReference type="EMBL" id="MDX5892850.1"/>
    </source>
</evidence>
<keyword evidence="1" id="KW-0812">Transmembrane</keyword>
<dbReference type="Proteomes" id="UP001281130">
    <property type="component" value="Unassembled WGS sequence"/>
</dbReference>
<feature type="transmembrane region" description="Helical" evidence="1">
    <location>
        <begin position="80"/>
        <end position="102"/>
    </location>
</feature>